<evidence type="ECO:0000313" key="2">
    <source>
        <dbReference type="EMBL" id="TIC81229.1"/>
    </source>
</evidence>
<keyword evidence="1" id="KW-0732">Signal</keyword>
<dbReference type="Proteomes" id="UP000308891">
    <property type="component" value="Unassembled WGS sequence"/>
</dbReference>
<protein>
    <recommendedName>
        <fullName evidence="4">Lipoprotein</fullName>
    </recommendedName>
</protein>
<feature type="signal peptide" evidence="1">
    <location>
        <begin position="1"/>
        <end position="23"/>
    </location>
</feature>
<keyword evidence="3" id="KW-1185">Reference proteome</keyword>
<reference evidence="2 3" key="1">
    <citation type="submission" date="2019-04" db="EMBL/GenBank/DDBJ databases">
        <title>Crenobacter sp. nov.</title>
        <authorList>
            <person name="Shi S."/>
        </authorList>
    </citation>
    <scope>NUCLEOTIDE SEQUENCE [LARGE SCALE GENOMIC DNA]</scope>
    <source>
        <strain evidence="2 3">GY 70310</strain>
    </source>
</reference>
<organism evidence="2 3">
    <name type="scientific">Crenobacter intestini</name>
    <dbReference type="NCBI Taxonomy" id="2563443"/>
    <lineage>
        <taxon>Bacteria</taxon>
        <taxon>Pseudomonadati</taxon>
        <taxon>Pseudomonadota</taxon>
        <taxon>Betaproteobacteria</taxon>
        <taxon>Neisseriales</taxon>
        <taxon>Neisseriaceae</taxon>
        <taxon>Crenobacter</taxon>
    </lineage>
</organism>
<comment type="caution">
    <text evidence="2">The sequence shown here is derived from an EMBL/GenBank/DDBJ whole genome shotgun (WGS) entry which is preliminary data.</text>
</comment>
<evidence type="ECO:0000313" key="3">
    <source>
        <dbReference type="Proteomes" id="UP000308891"/>
    </source>
</evidence>
<name>A0A4T0UQU6_9NEIS</name>
<evidence type="ECO:0000256" key="1">
    <source>
        <dbReference type="SAM" id="SignalP"/>
    </source>
</evidence>
<dbReference type="AlphaFoldDB" id="A0A4T0UQU6"/>
<proteinExistence type="predicted"/>
<evidence type="ECO:0008006" key="4">
    <source>
        <dbReference type="Google" id="ProtNLM"/>
    </source>
</evidence>
<dbReference type="RefSeq" id="WP_136554245.1">
    <property type="nucleotide sequence ID" value="NZ_STGJ01000012.1"/>
</dbReference>
<dbReference type="PROSITE" id="PS51257">
    <property type="entry name" value="PROKAR_LIPOPROTEIN"/>
    <property type="match status" value="1"/>
</dbReference>
<sequence>MKTRLLAVPALLLLVAGCQSMMAPTYRSNVAAYGSQWFADAGHPLAGPLACENQGDAVTLVCTGTTAAGKAATMSGVLPTAENAGAPFVGSVAGNRVFTARMPQ</sequence>
<dbReference type="OrthoDB" id="9204611at2"/>
<gene>
    <name evidence="2" type="ORF">E5K04_11630</name>
</gene>
<accession>A0A4T0UQU6</accession>
<feature type="chain" id="PRO_5020906594" description="Lipoprotein" evidence="1">
    <location>
        <begin position="24"/>
        <end position="104"/>
    </location>
</feature>
<dbReference type="EMBL" id="STGJ01000012">
    <property type="protein sequence ID" value="TIC81229.1"/>
    <property type="molecule type" value="Genomic_DNA"/>
</dbReference>